<evidence type="ECO:0000313" key="6">
    <source>
        <dbReference type="Proteomes" id="UP000037566"/>
    </source>
</evidence>
<dbReference type="SMART" id="SM00796">
    <property type="entry name" value="AHS1"/>
    <property type="match status" value="1"/>
</dbReference>
<evidence type="ECO:0000256" key="3">
    <source>
        <dbReference type="ARBA" id="ARBA00022840"/>
    </source>
</evidence>
<evidence type="ECO:0000256" key="2">
    <source>
        <dbReference type="ARBA" id="ARBA00022801"/>
    </source>
</evidence>
<dbReference type="SUPFAM" id="SSF50891">
    <property type="entry name" value="Cyclophilin-like"/>
    <property type="match status" value="1"/>
</dbReference>
<sequence>MKISMAGTGGLLLDMAEGAFDEAVQARIWAMARTLGASEWCTQAVPGVNNLLVTFDPLVTDGEKVSQKLGILWAEAVADDTPPAVIDVRVDYGGTFGEDLPEIASRTGLTEDEVIALHASGTYRVAAIGAMPGFVYLTGLDSRLAIPRRHSPRLKVEQGAVVIGGGHAGIMPCAAPSGWHIMGRTKLDMFSPHRQDPLLLHLGDIVRFHDSRKDCPA</sequence>
<dbReference type="NCBIfam" id="TIGR00370">
    <property type="entry name" value="5-oxoprolinase subunit PxpB"/>
    <property type="match status" value="1"/>
</dbReference>
<dbReference type="PATRIC" id="fig|33995.3.peg.3269"/>
<dbReference type="Proteomes" id="UP000037566">
    <property type="component" value="Unassembled WGS sequence"/>
</dbReference>
<keyword evidence="6" id="KW-1185">Reference proteome</keyword>
<evidence type="ECO:0000259" key="4">
    <source>
        <dbReference type="SMART" id="SM00796"/>
    </source>
</evidence>
<proteinExistence type="predicted"/>
<comment type="caution">
    <text evidence="5">The sequence shown here is derived from an EMBL/GenBank/DDBJ whole genome shotgun (WGS) entry which is preliminary data.</text>
</comment>
<dbReference type="EMBL" id="LHUQ01000026">
    <property type="protein sequence ID" value="KON63544.1"/>
    <property type="molecule type" value="Genomic_DNA"/>
</dbReference>
<feature type="domain" description="Carboxyltransferase" evidence="4">
    <location>
        <begin position="1"/>
        <end position="200"/>
    </location>
</feature>
<dbReference type="SUPFAM" id="SSF160467">
    <property type="entry name" value="PH0987 N-terminal domain-like"/>
    <property type="match status" value="1"/>
</dbReference>
<dbReference type="AlphaFoldDB" id="A0A0M0EE44"/>
<organism evidence="5 6">
    <name type="scientific">Komagataeibacter europaeus</name>
    <name type="common">Gluconacetobacter europaeus</name>
    <dbReference type="NCBI Taxonomy" id="33995"/>
    <lineage>
        <taxon>Bacteria</taxon>
        <taxon>Pseudomonadati</taxon>
        <taxon>Pseudomonadota</taxon>
        <taxon>Alphaproteobacteria</taxon>
        <taxon>Acetobacterales</taxon>
        <taxon>Acetobacteraceae</taxon>
        <taxon>Komagataeibacter</taxon>
    </lineage>
</organism>
<name>A0A0M0EE44_KOMEU</name>
<dbReference type="InterPro" id="IPR003833">
    <property type="entry name" value="CT_C_D"/>
</dbReference>
<keyword evidence="2" id="KW-0378">Hydrolase</keyword>
<keyword evidence="3" id="KW-0067">ATP-binding</keyword>
<dbReference type="Gene3D" id="3.30.1360.40">
    <property type="match status" value="1"/>
</dbReference>
<reference evidence="5" key="1">
    <citation type="submission" date="2015-08" db="EMBL/GenBank/DDBJ databases">
        <title>Draft genome sequence of Komagataeibacter europaeus CECT 8546 a cellulose producer strain from vinegar produced by the traditional method.</title>
        <authorList>
            <person name="Poehlein A."/>
            <person name="Valera M.J."/>
            <person name="Haack F.S."/>
            <person name="Mas A."/>
            <person name="Daniel R."/>
            <person name="Streit W.R."/>
            <person name="Mateo E."/>
        </authorList>
    </citation>
    <scope>NUCLEOTIDE SEQUENCE [LARGE SCALE GENOMIC DNA]</scope>
    <source>
        <strain evidence="5">CECT 8546</strain>
    </source>
</reference>
<keyword evidence="1" id="KW-0547">Nucleotide-binding</keyword>
<dbReference type="GO" id="GO:0016787">
    <property type="term" value="F:hydrolase activity"/>
    <property type="evidence" value="ECO:0007669"/>
    <property type="project" value="UniProtKB-KW"/>
</dbReference>
<dbReference type="GO" id="GO:0016301">
    <property type="term" value="F:kinase activity"/>
    <property type="evidence" value="ECO:0007669"/>
    <property type="project" value="UniProtKB-KW"/>
</dbReference>
<dbReference type="PANTHER" id="PTHR34698:SF2">
    <property type="entry name" value="5-OXOPROLINASE SUBUNIT B"/>
    <property type="match status" value="1"/>
</dbReference>
<dbReference type="PANTHER" id="PTHR34698">
    <property type="entry name" value="5-OXOPROLINASE SUBUNIT B"/>
    <property type="match status" value="1"/>
</dbReference>
<dbReference type="InterPro" id="IPR010016">
    <property type="entry name" value="PxpB"/>
</dbReference>
<dbReference type="STRING" id="33995.KOEU_29480"/>
<dbReference type="InterPro" id="IPR029000">
    <property type="entry name" value="Cyclophilin-like_dom_sf"/>
</dbReference>
<protein>
    <submittedName>
        <fullName evidence="5">Kinase A inhibitor</fullName>
    </submittedName>
</protein>
<gene>
    <name evidence="5" type="primary">kipI2</name>
    <name evidence="5" type="ORF">KOEU_29480</name>
</gene>
<dbReference type="Pfam" id="PF02682">
    <property type="entry name" value="CT_C_D"/>
    <property type="match status" value="1"/>
</dbReference>
<accession>A0A0M0EE44</accession>
<dbReference type="Gene3D" id="2.40.100.10">
    <property type="entry name" value="Cyclophilin-like"/>
    <property type="match status" value="1"/>
</dbReference>
<evidence type="ECO:0000313" key="5">
    <source>
        <dbReference type="EMBL" id="KON63544.1"/>
    </source>
</evidence>
<evidence type="ECO:0000256" key="1">
    <source>
        <dbReference type="ARBA" id="ARBA00022741"/>
    </source>
</evidence>
<dbReference type="GO" id="GO:0005524">
    <property type="term" value="F:ATP binding"/>
    <property type="evidence" value="ECO:0007669"/>
    <property type="project" value="UniProtKB-KW"/>
</dbReference>